<name>A0A2V5KZJ0_9MICC</name>
<feature type="domain" description="HTH luxR-type" evidence="6">
    <location>
        <begin position="157"/>
        <end position="222"/>
    </location>
</feature>
<dbReference type="InterPro" id="IPR058245">
    <property type="entry name" value="NreC/VraR/RcsB-like_REC"/>
</dbReference>
<proteinExistence type="predicted"/>
<evidence type="ECO:0000259" key="6">
    <source>
        <dbReference type="PROSITE" id="PS50043"/>
    </source>
</evidence>
<keyword evidence="3 8" id="KW-0238">DNA-binding</keyword>
<dbReference type="InterPro" id="IPR000792">
    <property type="entry name" value="Tscrpt_reg_LuxR_C"/>
</dbReference>
<keyword evidence="4" id="KW-0804">Transcription</keyword>
<feature type="domain" description="Response regulatory" evidence="7">
    <location>
        <begin position="3"/>
        <end position="119"/>
    </location>
</feature>
<dbReference type="PROSITE" id="PS50110">
    <property type="entry name" value="RESPONSE_REGULATORY"/>
    <property type="match status" value="1"/>
</dbReference>
<dbReference type="PROSITE" id="PS50043">
    <property type="entry name" value="HTH_LUXR_2"/>
    <property type="match status" value="1"/>
</dbReference>
<dbReference type="CDD" id="cd17535">
    <property type="entry name" value="REC_NarL-like"/>
    <property type="match status" value="1"/>
</dbReference>
<evidence type="ECO:0000256" key="3">
    <source>
        <dbReference type="ARBA" id="ARBA00023125"/>
    </source>
</evidence>
<dbReference type="GO" id="GO:0003677">
    <property type="term" value="F:DNA binding"/>
    <property type="evidence" value="ECO:0007669"/>
    <property type="project" value="UniProtKB-KW"/>
</dbReference>
<dbReference type="Proteomes" id="UP000247832">
    <property type="component" value="Unassembled WGS sequence"/>
</dbReference>
<dbReference type="PANTHER" id="PTHR43214:SF24">
    <property type="entry name" value="TRANSCRIPTIONAL REGULATORY PROTEIN NARL-RELATED"/>
    <property type="match status" value="1"/>
</dbReference>
<dbReference type="SMART" id="SM00448">
    <property type="entry name" value="REC"/>
    <property type="match status" value="1"/>
</dbReference>
<evidence type="ECO:0000256" key="5">
    <source>
        <dbReference type="PROSITE-ProRule" id="PRU00169"/>
    </source>
</evidence>
<dbReference type="InterPro" id="IPR011006">
    <property type="entry name" value="CheY-like_superfamily"/>
</dbReference>
<dbReference type="CDD" id="cd06170">
    <property type="entry name" value="LuxR_C_like"/>
    <property type="match status" value="1"/>
</dbReference>
<keyword evidence="9" id="KW-1185">Reference proteome</keyword>
<sequence>MIRLLIADDQTAVRQALEVMLDLVEDLDVVGTAANGQEAVELAAELSPDVVLMDLNMPVMSGAEATEHIVKANEEISVVMLTTFEDDESILRALRAGALGYLTKDADHLQIAQAVRSAHLGQSVLNPEVQIRLLRLASSMVPGGGASASSPAASSGPGLVSSLLTQREKEILQLIGAGLRNRDIAGTLTISEATVKTHINNIFTKADLHSRADAVRYALTVGVDAPDSTR</sequence>
<dbReference type="OrthoDB" id="9808843at2"/>
<dbReference type="GO" id="GO:0006355">
    <property type="term" value="P:regulation of DNA-templated transcription"/>
    <property type="evidence" value="ECO:0007669"/>
    <property type="project" value="InterPro"/>
</dbReference>
<keyword evidence="2" id="KW-0805">Transcription regulation</keyword>
<organism evidence="8 9">
    <name type="scientific">Arthrobacter livingstonensis</name>
    <dbReference type="NCBI Taxonomy" id="670078"/>
    <lineage>
        <taxon>Bacteria</taxon>
        <taxon>Bacillati</taxon>
        <taxon>Actinomycetota</taxon>
        <taxon>Actinomycetes</taxon>
        <taxon>Micrococcales</taxon>
        <taxon>Micrococcaceae</taxon>
        <taxon>Arthrobacter</taxon>
    </lineage>
</organism>
<dbReference type="Pfam" id="PF00072">
    <property type="entry name" value="Response_reg"/>
    <property type="match status" value="1"/>
</dbReference>
<evidence type="ECO:0000256" key="4">
    <source>
        <dbReference type="ARBA" id="ARBA00023163"/>
    </source>
</evidence>
<dbReference type="AlphaFoldDB" id="A0A2V5KZJ0"/>
<dbReference type="InterPro" id="IPR001789">
    <property type="entry name" value="Sig_transdc_resp-reg_receiver"/>
</dbReference>
<evidence type="ECO:0000259" key="7">
    <source>
        <dbReference type="PROSITE" id="PS50110"/>
    </source>
</evidence>
<evidence type="ECO:0000256" key="1">
    <source>
        <dbReference type="ARBA" id="ARBA00022553"/>
    </source>
</evidence>
<protein>
    <submittedName>
        <fullName evidence="8">DNA-binding response regulator</fullName>
    </submittedName>
</protein>
<dbReference type="PANTHER" id="PTHR43214">
    <property type="entry name" value="TWO-COMPONENT RESPONSE REGULATOR"/>
    <property type="match status" value="1"/>
</dbReference>
<dbReference type="GO" id="GO:0000160">
    <property type="term" value="P:phosphorelay signal transduction system"/>
    <property type="evidence" value="ECO:0007669"/>
    <property type="project" value="InterPro"/>
</dbReference>
<evidence type="ECO:0000313" key="8">
    <source>
        <dbReference type="EMBL" id="PYI64321.1"/>
    </source>
</evidence>
<gene>
    <name evidence="8" type="ORF">CVV68_22250</name>
</gene>
<dbReference type="InterPro" id="IPR039420">
    <property type="entry name" value="WalR-like"/>
</dbReference>
<keyword evidence="1 5" id="KW-0597">Phosphoprotein</keyword>
<dbReference type="InterPro" id="IPR016032">
    <property type="entry name" value="Sig_transdc_resp-reg_C-effctor"/>
</dbReference>
<dbReference type="Pfam" id="PF00196">
    <property type="entry name" value="GerE"/>
    <property type="match status" value="1"/>
</dbReference>
<comment type="caution">
    <text evidence="8">The sequence shown here is derived from an EMBL/GenBank/DDBJ whole genome shotgun (WGS) entry which is preliminary data.</text>
</comment>
<dbReference type="SMART" id="SM00421">
    <property type="entry name" value="HTH_LUXR"/>
    <property type="match status" value="1"/>
</dbReference>
<feature type="modified residue" description="4-aspartylphosphate" evidence="5">
    <location>
        <position position="54"/>
    </location>
</feature>
<reference evidence="8 9" key="1">
    <citation type="submission" date="2018-05" db="EMBL/GenBank/DDBJ databases">
        <title>Genetic diversity of glacier-inhabiting Cryobacterium bacteria in China and description of Cryobacterium mengkeensis sp. nov. and Arthrobacter glacialis sp. nov.</title>
        <authorList>
            <person name="Liu Q."/>
            <person name="Xin Y.-H."/>
        </authorList>
    </citation>
    <scope>NUCLEOTIDE SEQUENCE [LARGE SCALE GENOMIC DNA]</scope>
    <source>
        <strain evidence="8 9">LI2</strain>
    </source>
</reference>
<evidence type="ECO:0000256" key="2">
    <source>
        <dbReference type="ARBA" id="ARBA00023015"/>
    </source>
</evidence>
<dbReference type="Gene3D" id="3.40.50.2300">
    <property type="match status" value="1"/>
</dbReference>
<dbReference type="PRINTS" id="PR00038">
    <property type="entry name" value="HTHLUXR"/>
</dbReference>
<evidence type="ECO:0000313" key="9">
    <source>
        <dbReference type="Proteomes" id="UP000247832"/>
    </source>
</evidence>
<dbReference type="PROSITE" id="PS00622">
    <property type="entry name" value="HTH_LUXR_1"/>
    <property type="match status" value="1"/>
</dbReference>
<dbReference type="EMBL" id="QJVD01000057">
    <property type="protein sequence ID" value="PYI64321.1"/>
    <property type="molecule type" value="Genomic_DNA"/>
</dbReference>
<dbReference type="SUPFAM" id="SSF46894">
    <property type="entry name" value="C-terminal effector domain of the bipartite response regulators"/>
    <property type="match status" value="1"/>
</dbReference>
<dbReference type="SUPFAM" id="SSF52172">
    <property type="entry name" value="CheY-like"/>
    <property type="match status" value="1"/>
</dbReference>
<accession>A0A2V5KZJ0</accession>